<dbReference type="SUPFAM" id="SSF56784">
    <property type="entry name" value="HAD-like"/>
    <property type="match status" value="1"/>
</dbReference>
<dbReference type="KEGG" id="psuu:Psuf_092510"/>
<evidence type="ECO:0000256" key="8">
    <source>
        <dbReference type="PIRSR" id="PIRSR004682-3"/>
    </source>
</evidence>
<dbReference type="EMBL" id="AP022871">
    <property type="protein sequence ID" value="BCB91938.1"/>
    <property type="molecule type" value="Genomic_DNA"/>
</dbReference>
<feature type="binding site" evidence="9">
    <location>
        <position position="64"/>
    </location>
    <ligand>
        <name>Zn(2+)</name>
        <dbReference type="ChEBI" id="CHEBI:29105"/>
    </ligand>
</feature>
<dbReference type="InterPro" id="IPR023214">
    <property type="entry name" value="HAD_sf"/>
</dbReference>
<evidence type="ECO:0000256" key="2">
    <source>
        <dbReference type="ARBA" id="ARBA00022490"/>
    </source>
</evidence>
<dbReference type="GO" id="GO:0005737">
    <property type="term" value="C:cytoplasm"/>
    <property type="evidence" value="ECO:0007669"/>
    <property type="project" value="UniProtKB-SubCell"/>
</dbReference>
<name>A0A6F8Z183_9ACTN</name>
<dbReference type="Gene3D" id="3.40.50.1000">
    <property type="entry name" value="HAD superfamily/HAD-like"/>
    <property type="match status" value="1"/>
</dbReference>
<keyword evidence="4 7" id="KW-0378">Hydrolase</keyword>
<dbReference type="PIRSF" id="PIRSF004682">
    <property type="entry name" value="GmhB"/>
    <property type="match status" value="1"/>
</dbReference>
<proteinExistence type="inferred from homology"/>
<feature type="binding site" evidence="9">
    <location>
        <position position="62"/>
    </location>
    <ligand>
        <name>Zn(2+)</name>
        <dbReference type="ChEBI" id="CHEBI:29105"/>
    </ligand>
</feature>
<evidence type="ECO:0000313" key="10">
    <source>
        <dbReference type="EMBL" id="BCB91938.1"/>
    </source>
</evidence>
<feature type="binding site" evidence="9">
    <location>
        <position position="81"/>
    </location>
    <ligand>
        <name>Zn(2+)</name>
        <dbReference type="ChEBI" id="CHEBI:29105"/>
    </ligand>
</feature>
<feature type="site" description="Contributes to substrate recognition" evidence="8">
    <location>
        <position position="84"/>
    </location>
</feature>
<evidence type="ECO:0000256" key="7">
    <source>
        <dbReference type="PIRNR" id="PIRNR004682"/>
    </source>
</evidence>
<feature type="binding site" evidence="9">
    <location>
        <position position="83"/>
    </location>
    <ligand>
        <name>Zn(2+)</name>
        <dbReference type="ChEBI" id="CHEBI:29105"/>
    </ligand>
</feature>
<comment type="similarity">
    <text evidence="7">Belongs to the gmhB family.</text>
</comment>
<keyword evidence="2 7" id="KW-0963">Cytoplasm</keyword>
<feature type="binding site" evidence="9">
    <location>
        <position position="110"/>
    </location>
    <ligand>
        <name>Mg(2+)</name>
        <dbReference type="ChEBI" id="CHEBI:18420"/>
    </ligand>
</feature>
<dbReference type="NCBIfam" id="TIGR01662">
    <property type="entry name" value="HAD-SF-IIIA"/>
    <property type="match status" value="1"/>
</dbReference>
<dbReference type="EC" id="3.1.3.-" evidence="7"/>
<feature type="site" description="Stabilizes the phosphoryl group" evidence="8">
    <location>
        <position position="85"/>
    </location>
</feature>
<evidence type="ECO:0000256" key="4">
    <source>
        <dbReference type="ARBA" id="ARBA00022801"/>
    </source>
</evidence>
<dbReference type="NCBIfam" id="TIGR01656">
    <property type="entry name" value="Histidinol-ppas"/>
    <property type="match status" value="1"/>
</dbReference>
<evidence type="ECO:0000256" key="3">
    <source>
        <dbReference type="ARBA" id="ARBA00022723"/>
    </source>
</evidence>
<reference evidence="10 11" key="2">
    <citation type="submission" date="2020-03" db="EMBL/GenBank/DDBJ databases">
        <authorList>
            <person name="Ichikawa N."/>
            <person name="Kimura A."/>
            <person name="Kitahashi Y."/>
            <person name="Uohara A."/>
        </authorList>
    </citation>
    <scope>NUCLEOTIDE SEQUENCE [LARGE SCALE GENOMIC DNA]</scope>
    <source>
        <strain evidence="10 11">NBRC 105367</strain>
    </source>
</reference>
<dbReference type="GO" id="GO:0046872">
    <property type="term" value="F:metal ion binding"/>
    <property type="evidence" value="ECO:0007669"/>
    <property type="project" value="UniProtKB-KW"/>
</dbReference>
<dbReference type="Pfam" id="PF13242">
    <property type="entry name" value="Hydrolase_like"/>
    <property type="match status" value="1"/>
</dbReference>
<gene>
    <name evidence="10" type="primary">gmhB</name>
    <name evidence="10" type="ORF">Psuf_092510</name>
</gene>
<dbReference type="InterPro" id="IPR006543">
    <property type="entry name" value="Histidinol-phos"/>
</dbReference>
<dbReference type="GO" id="GO:0005975">
    <property type="term" value="P:carbohydrate metabolic process"/>
    <property type="evidence" value="ECO:0007669"/>
    <property type="project" value="InterPro"/>
</dbReference>
<keyword evidence="9" id="KW-0862">Zinc</keyword>
<organism evidence="10 11">
    <name type="scientific">Phytohabitans suffuscus</name>
    <dbReference type="NCBI Taxonomy" id="624315"/>
    <lineage>
        <taxon>Bacteria</taxon>
        <taxon>Bacillati</taxon>
        <taxon>Actinomycetota</taxon>
        <taxon>Actinomycetes</taxon>
        <taxon>Micromonosporales</taxon>
        <taxon>Micromonosporaceae</taxon>
    </lineage>
</organism>
<keyword evidence="11" id="KW-1185">Reference proteome</keyword>
<evidence type="ECO:0000313" key="11">
    <source>
        <dbReference type="Proteomes" id="UP000503011"/>
    </source>
</evidence>
<reference evidence="10 11" key="1">
    <citation type="submission" date="2020-03" db="EMBL/GenBank/DDBJ databases">
        <title>Whole genome shotgun sequence of Phytohabitans suffuscus NBRC 105367.</title>
        <authorList>
            <person name="Komaki H."/>
            <person name="Tamura T."/>
        </authorList>
    </citation>
    <scope>NUCLEOTIDE SEQUENCE [LARGE SCALE GENOMIC DNA]</scope>
    <source>
        <strain evidence="10 11">NBRC 105367</strain>
    </source>
</reference>
<dbReference type="GO" id="GO:0016791">
    <property type="term" value="F:phosphatase activity"/>
    <property type="evidence" value="ECO:0007669"/>
    <property type="project" value="InterPro"/>
</dbReference>
<keyword evidence="9" id="KW-0460">Magnesium</keyword>
<sequence length="162" mass="17439">MTEDAYAALAALNDSDRLTIVVTNQPVVARGLCSLAGLDEIHRKLETELGGRGVYLDDLFFCPHHPDAGFPGEDPLYKVPCACRKPGTALIEEAAGRYHIDLSASWFIGDTTVDVQTGRNAGTRTILLRTGEAGRDAKHAVAADHVVDDLKAAVKIVLDERT</sequence>
<evidence type="ECO:0000256" key="9">
    <source>
        <dbReference type="PIRSR" id="PIRSR004682-4"/>
    </source>
</evidence>
<evidence type="ECO:0000256" key="5">
    <source>
        <dbReference type="ARBA" id="ARBA00023277"/>
    </source>
</evidence>
<comment type="cofactor">
    <cofactor evidence="9">
        <name>Mg(2+)</name>
        <dbReference type="ChEBI" id="CHEBI:18420"/>
    </cofactor>
</comment>
<keyword evidence="3 9" id="KW-0479">Metal-binding</keyword>
<dbReference type="InterPro" id="IPR036412">
    <property type="entry name" value="HAD-like_sf"/>
</dbReference>
<dbReference type="AlphaFoldDB" id="A0A6F8Z183"/>
<dbReference type="PANTHER" id="PTHR42891:SF1">
    <property type="entry name" value="D-GLYCERO-BETA-D-MANNO-HEPTOSE-1,7-BISPHOSPHATE 7-PHOSPHATASE"/>
    <property type="match status" value="1"/>
</dbReference>
<dbReference type="Proteomes" id="UP000503011">
    <property type="component" value="Chromosome"/>
</dbReference>
<dbReference type="InterPro" id="IPR006549">
    <property type="entry name" value="HAD-SF_hydro_IIIA"/>
</dbReference>
<feature type="site" description="Stabilizes the phosphoryl group" evidence="8">
    <location>
        <position position="23"/>
    </location>
</feature>
<dbReference type="PANTHER" id="PTHR42891">
    <property type="entry name" value="D-GLYCERO-BETA-D-MANNO-HEPTOSE-1,7-BISPHOSPHATE 7-PHOSPHATASE"/>
    <property type="match status" value="1"/>
</dbReference>
<dbReference type="InterPro" id="IPR004446">
    <property type="entry name" value="Heptose_bisP_phosphatase"/>
</dbReference>
<comment type="subcellular location">
    <subcellularLocation>
        <location evidence="1 7">Cytoplasm</location>
    </subcellularLocation>
</comment>
<evidence type="ECO:0000256" key="1">
    <source>
        <dbReference type="ARBA" id="ARBA00004496"/>
    </source>
</evidence>
<accession>A0A6F8Z183</accession>
<evidence type="ECO:0000256" key="6">
    <source>
        <dbReference type="ARBA" id="ARBA00031828"/>
    </source>
</evidence>
<protein>
    <recommendedName>
        <fullName evidence="6 7">D,D-heptose 1,7-bisphosphate phosphatase</fullName>
        <ecNumber evidence="7">3.1.3.-</ecNumber>
    </recommendedName>
</protein>
<comment type="cofactor">
    <cofactor evidence="9">
        <name>Zn(2+)</name>
        <dbReference type="ChEBI" id="CHEBI:29105"/>
    </cofactor>
</comment>
<keyword evidence="5 7" id="KW-0119">Carbohydrate metabolism</keyword>